<dbReference type="GO" id="GO:0016020">
    <property type="term" value="C:membrane"/>
    <property type="evidence" value="ECO:0007669"/>
    <property type="project" value="UniProtKB-SubCell"/>
</dbReference>
<accession>A0A545TE17</accession>
<dbReference type="EMBL" id="VIKR01000002">
    <property type="protein sequence ID" value="TQV75450.1"/>
    <property type="molecule type" value="Genomic_DNA"/>
</dbReference>
<dbReference type="GO" id="GO:0140359">
    <property type="term" value="F:ABC-type transporter activity"/>
    <property type="evidence" value="ECO:0007669"/>
    <property type="project" value="InterPro"/>
</dbReference>
<evidence type="ECO:0000256" key="3">
    <source>
        <dbReference type="ARBA" id="ARBA00022989"/>
    </source>
</evidence>
<feature type="transmembrane region" description="Helical" evidence="5">
    <location>
        <begin position="254"/>
        <end position="274"/>
    </location>
</feature>
<feature type="domain" description="ABC-2 type transporter transmembrane" evidence="6">
    <location>
        <begin position="17"/>
        <end position="403"/>
    </location>
</feature>
<dbReference type="OrthoDB" id="5486437at2"/>
<dbReference type="Gene3D" id="3.40.1710.10">
    <property type="entry name" value="abc type-2 transporter like domain"/>
    <property type="match status" value="1"/>
</dbReference>
<dbReference type="PANTHER" id="PTHR43471:SF3">
    <property type="entry name" value="ABC TRANSPORTER PERMEASE PROTEIN NATB"/>
    <property type="match status" value="1"/>
</dbReference>
<dbReference type="Pfam" id="PF12698">
    <property type="entry name" value="ABC2_membrane_3"/>
    <property type="match status" value="1"/>
</dbReference>
<evidence type="ECO:0000313" key="7">
    <source>
        <dbReference type="EMBL" id="TQV75450.1"/>
    </source>
</evidence>
<keyword evidence="3 5" id="KW-1133">Transmembrane helix</keyword>
<dbReference type="AlphaFoldDB" id="A0A545TE17"/>
<evidence type="ECO:0000313" key="8">
    <source>
        <dbReference type="Proteomes" id="UP000317839"/>
    </source>
</evidence>
<evidence type="ECO:0000259" key="6">
    <source>
        <dbReference type="Pfam" id="PF12698"/>
    </source>
</evidence>
<evidence type="ECO:0000256" key="4">
    <source>
        <dbReference type="ARBA" id="ARBA00023136"/>
    </source>
</evidence>
<name>A0A545TE17_9GAMM</name>
<evidence type="ECO:0000256" key="5">
    <source>
        <dbReference type="SAM" id="Phobius"/>
    </source>
</evidence>
<keyword evidence="8" id="KW-1185">Reference proteome</keyword>
<organism evidence="7 8">
    <name type="scientific">Aliikangiella marina</name>
    <dbReference type="NCBI Taxonomy" id="1712262"/>
    <lineage>
        <taxon>Bacteria</taxon>
        <taxon>Pseudomonadati</taxon>
        <taxon>Pseudomonadota</taxon>
        <taxon>Gammaproteobacteria</taxon>
        <taxon>Oceanospirillales</taxon>
        <taxon>Pleioneaceae</taxon>
        <taxon>Aliikangiella</taxon>
    </lineage>
</organism>
<feature type="transmembrane region" description="Helical" evidence="5">
    <location>
        <begin position="334"/>
        <end position="353"/>
    </location>
</feature>
<comment type="subcellular location">
    <subcellularLocation>
        <location evidence="1">Membrane</location>
        <topology evidence="1">Multi-pass membrane protein</topology>
    </subcellularLocation>
</comment>
<dbReference type="Proteomes" id="UP000317839">
    <property type="component" value="Unassembled WGS sequence"/>
</dbReference>
<gene>
    <name evidence="7" type="ORF">FLL45_11050</name>
</gene>
<feature type="transmembrane region" description="Helical" evidence="5">
    <location>
        <begin position="197"/>
        <end position="215"/>
    </location>
</feature>
<protein>
    <submittedName>
        <fullName evidence="7">ABC transporter permease</fullName>
    </submittedName>
</protein>
<comment type="caution">
    <text evidence="7">The sequence shown here is derived from an EMBL/GenBank/DDBJ whole genome shotgun (WGS) entry which is preliminary data.</text>
</comment>
<feature type="transmembrane region" description="Helical" evidence="5">
    <location>
        <begin position="227"/>
        <end position="247"/>
    </location>
</feature>
<proteinExistence type="predicted"/>
<dbReference type="RefSeq" id="WP_142942064.1">
    <property type="nucleotide sequence ID" value="NZ_VIKR01000002.1"/>
</dbReference>
<feature type="transmembrane region" description="Helical" evidence="5">
    <location>
        <begin position="384"/>
        <end position="408"/>
    </location>
</feature>
<dbReference type="InterPro" id="IPR013525">
    <property type="entry name" value="ABC2_TM"/>
</dbReference>
<reference evidence="7 8" key="1">
    <citation type="submission" date="2019-06" db="EMBL/GenBank/DDBJ databases">
        <title>Draft genome of Aliikangiella marina GYP-15.</title>
        <authorList>
            <person name="Wang G."/>
        </authorList>
    </citation>
    <scope>NUCLEOTIDE SEQUENCE [LARGE SCALE GENOMIC DNA]</scope>
    <source>
        <strain evidence="7 8">GYP-15</strain>
    </source>
</reference>
<evidence type="ECO:0000256" key="1">
    <source>
        <dbReference type="ARBA" id="ARBA00004141"/>
    </source>
</evidence>
<feature type="transmembrane region" description="Helical" evidence="5">
    <location>
        <begin position="301"/>
        <end position="322"/>
    </location>
</feature>
<keyword evidence="4 5" id="KW-0472">Membrane</keyword>
<dbReference type="PANTHER" id="PTHR43471">
    <property type="entry name" value="ABC TRANSPORTER PERMEASE"/>
    <property type="match status" value="1"/>
</dbReference>
<sequence>MLQVYIKEMLELTRDKKTLIFTILLPTLIMPVILGGFFTLSLKIAKKANEEVLDFAIIGSQNYAQVESELLREPEGDEDPLNFNLITLEPGADVDELINTNKIRFALVIPDGASQAMENGETLEIDFKYNDSATTSGLMFKRVNDALEDLKTIELVKRYAKLGLTEEQGEALGKPLKLVQKSTANERESFGEKFGAFLPYILILVGLSGAMYPAIDLGVGEKDRGTLETLLLTPVSRFSLVLAKFLVIFTTSFLAIFLSLLSFAIMTLMFGPYFSSMMGPESSANATSVLQALTNISVVDILLMFSMLVPIAAIFASLLLSVSIYARTFKEAQNYMSPIMFLVFLPLILALLPGVKLDWVWASVPITNVALAIKEIFKGTIDMGMLAVIFLSTTIIAGVLLALCNWWFQREQVLFRN</sequence>
<evidence type="ECO:0000256" key="2">
    <source>
        <dbReference type="ARBA" id="ARBA00022692"/>
    </source>
</evidence>
<feature type="transmembrane region" description="Helical" evidence="5">
    <location>
        <begin position="20"/>
        <end position="40"/>
    </location>
</feature>
<keyword evidence="2 5" id="KW-0812">Transmembrane</keyword>